<keyword evidence="2" id="KW-1185">Reference proteome</keyword>
<gene>
    <name evidence="1" type="primary">Vigan.08G078300</name>
    <name evidence="1" type="ORF">VIGAN_08078300</name>
</gene>
<name>A0A0S3SMX8_PHAAN</name>
<protein>
    <submittedName>
        <fullName evidence="1">Uncharacterized protein</fullName>
    </submittedName>
</protein>
<dbReference type="AlphaFoldDB" id="A0A0S3SMX8"/>
<reference evidence="1 2" key="1">
    <citation type="journal article" date="2015" name="Sci. Rep.">
        <title>The power of single molecule real-time sequencing technology in the de novo assembly of a eukaryotic genome.</title>
        <authorList>
            <person name="Sakai H."/>
            <person name="Naito K."/>
            <person name="Ogiso-Tanaka E."/>
            <person name="Takahashi Y."/>
            <person name="Iseki K."/>
            <person name="Muto C."/>
            <person name="Satou K."/>
            <person name="Teruya K."/>
            <person name="Shiroma A."/>
            <person name="Shimoji M."/>
            <person name="Hirano T."/>
            <person name="Itoh T."/>
            <person name="Kaga A."/>
            <person name="Tomooka N."/>
        </authorList>
    </citation>
    <scope>NUCLEOTIDE SEQUENCE [LARGE SCALE GENOMIC DNA]</scope>
    <source>
        <strain evidence="2">cv. Shumari</strain>
    </source>
</reference>
<sequence length="72" mass="8245">MVFRNLNSNIPLNQFCVSQNMGTIFVKLNYGKKSHQVMSLILKIEDDQLKKKVHLIVEIAVLLVIARFSLCV</sequence>
<proteinExistence type="predicted"/>
<evidence type="ECO:0000313" key="1">
    <source>
        <dbReference type="EMBL" id="BAT94204.1"/>
    </source>
</evidence>
<dbReference type="Proteomes" id="UP000291084">
    <property type="component" value="Chromosome 8"/>
</dbReference>
<dbReference type="EMBL" id="AP015041">
    <property type="protein sequence ID" value="BAT94204.1"/>
    <property type="molecule type" value="Genomic_DNA"/>
</dbReference>
<accession>A0A0S3SMX8</accession>
<organism evidence="1 2">
    <name type="scientific">Vigna angularis var. angularis</name>
    <dbReference type="NCBI Taxonomy" id="157739"/>
    <lineage>
        <taxon>Eukaryota</taxon>
        <taxon>Viridiplantae</taxon>
        <taxon>Streptophyta</taxon>
        <taxon>Embryophyta</taxon>
        <taxon>Tracheophyta</taxon>
        <taxon>Spermatophyta</taxon>
        <taxon>Magnoliopsida</taxon>
        <taxon>eudicotyledons</taxon>
        <taxon>Gunneridae</taxon>
        <taxon>Pentapetalae</taxon>
        <taxon>rosids</taxon>
        <taxon>fabids</taxon>
        <taxon>Fabales</taxon>
        <taxon>Fabaceae</taxon>
        <taxon>Papilionoideae</taxon>
        <taxon>50 kb inversion clade</taxon>
        <taxon>NPAAA clade</taxon>
        <taxon>indigoferoid/millettioid clade</taxon>
        <taxon>Phaseoleae</taxon>
        <taxon>Vigna</taxon>
    </lineage>
</organism>
<evidence type="ECO:0000313" key="2">
    <source>
        <dbReference type="Proteomes" id="UP000291084"/>
    </source>
</evidence>